<dbReference type="CDD" id="cd21117">
    <property type="entry name" value="Twitch_MoaA"/>
    <property type="match status" value="1"/>
</dbReference>
<dbReference type="SFLD" id="SFLDG01383">
    <property type="entry name" value="cyclic_pyranopterin_phosphate"/>
    <property type="match status" value="1"/>
</dbReference>
<feature type="binding site" evidence="10">
    <location>
        <position position="267"/>
    </location>
    <ligand>
        <name>[4Fe-4S] cluster</name>
        <dbReference type="ChEBI" id="CHEBI:49883"/>
        <label>2</label>
        <note>4Fe-4S-substrate</note>
    </ligand>
</feature>
<feature type="binding site" evidence="10">
    <location>
        <position position="31"/>
    </location>
    <ligand>
        <name>[4Fe-4S] cluster</name>
        <dbReference type="ChEBI" id="CHEBI:49883"/>
        <label>1</label>
        <note>4Fe-4S-S-AdoMet</note>
    </ligand>
</feature>
<keyword evidence="10" id="KW-0547">Nucleotide-binding</keyword>
<dbReference type="Pfam" id="PF04055">
    <property type="entry name" value="Radical_SAM"/>
    <property type="match status" value="1"/>
</dbReference>
<evidence type="ECO:0000256" key="10">
    <source>
        <dbReference type="HAMAP-Rule" id="MF_01225"/>
    </source>
</evidence>
<feature type="binding site" evidence="10">
    <location>
        <begin position="269"/>
        <end position="271"/>
    </location>
    <ligand>
        <name>GTP</name>
        <dbReference type="ChEBI" id="CHEBI:37565"/>
    </ligand>
</feature>
<comment type="catalytic activity">
    <reaction evidence="9 10">
        <text>GTP + AH2 + S-adenosyl-L-methionine = (8S)-3',8-cyclo-7,8-dihydroguanosine 5'-triphosphate + 5'-deoxyadenosine + L-methionine + A + H(+)</text>
        <dbReference type="Rhea" id="RHEA:49576"/>
        <dbReference type="ChEBI" id="CHEBI:13193"/>
        <dbReference type="ChEBI" id="CHEBI:15378"/>
        <dbReference type="ChEBI" id="CHEBI:17319"/>
        <dbReference type="ChEBI" id="CHEBI:17499"/>
        <dbReference type="ChEBI" id="CHEBI:37565"/>
        <dbReference type="ChEBI" id="CHEBI:57844"/>
        <dbReference type="ChEBI" id="CHEBI:59789"/>
        <dbReference type="ChEBI" id="CHEBI:131766"/>
        <dbReference type="EC" id="4.1.99.22"/>
    </reaction>
</comment>
<comment type="caution">
    <text evidence="12">The sequence shown here is derived from an EMBL/GenBank/DDBJ whole genome shotgun (WGS) entry which is preliminary data.</text>
</comment>
<comment type="cofactor">
    <cofactor evidence="10">
        <name>[4Fe-4S] cluster</name>
        <dbReference type="ChEBI" id="CHEBI:49883"/>
    </cofactor>
    <text evidence="10">Binds 2 [4Fe-4S] clusters. Binds 1 [4Fe-4S] cluster coordinated with 3 cysteines and an exchangeable S-adenosyl-L-methionine and 1 [4Fe-4S] cluster coordinated with 3 cysteines and the GTP-derived substrate.</text>
</comment>
<dbReference type="InterPro" id="IPR013483">
    <property type="entry name" value="MoaA"/>
</dbReference>
<feature type="binding site" evidence="10">
    <location>
        <position position="105"/>
    </location>
    <ligand>
        <name>GTP</name>
        <dbReference type="ChEBI" id="CHEBI:37565"/>
    </ligand>
</feature>
<feature type="binding site" evidence="10">
    <location>
        <position position="20"/>
    </location>
    <ligand>
        <name>GTP</name>
        <dbReference type="ChEBI" id="CHEBI:37565"/>
    </ligand>
</feature>
<dbReference type="CDD" id="cd01335">
    <property type="entry name" value="Radical_SAM"/>
    <property type="match status" value="1"/>
</dbReference>
<dbReference type="InterPro" id="IPR006638">
    <property type="entry name" value="Elp3/MiaA/NifB-like_rSAM"/>
</dbReference>
<dbReference type="SFLD" id="SFLDS00029">
    <property type="entry name" value="Radical_SAM"/>
    <property type="match status" value="1"/>
</dbReference>
<reference evidence="12 13" key="1">
    <citation type="submission" date="2021-06" db="EMBL/GenBank/DDBJ databases">
        <title>Bacillus sp. RD4P76, an endophyte from a halophyte.</title>
        <authorList>
            <person name="Sun J.-Q."/>
        </authorList>
    </citation>
    <scope>NUCLEOTIDE SEQUENCE [LARGE SCALE GENOMIC DNA]</scope>
    <source>
        <strain evidence="12 13">CGMCC 1.15917</strain>
    </source>
</reference>
<dbReference type="Pfam" id="PF06463">
    <property type="entry name" value="Mob_synth_C"/>
    <property type="match status" value="1"/>
</dbReference>
<feature type="binding site" evidence="10">
    <location>
        <position position="74"/>
    </location>
    <ligand>
        <name>GTP</name>
        <dbReference type="ChEBI" id="CHEBI:37565"/>
    </ligand>
</feature>
<dbReference type="RefSeq" id="WP_217066788.1">
    <property type="nucleotide sequence ID" value="NZ_JAHQCS010000105.1"/>
</dbReference>
<dbReference type="PROSITE" id="PS01305">
    <property type="entry name" value="MOAA_NIFB_PQQE"/>
    <property type="match status" value="1"/>
</dbReference>
<comment type="similarity">
    <text evidence="10">Belongs to the radical SAM superfamily. MoaA family.</text>
</comment>
<evidence type="ECO:0000256" key="7">
    <source>
        <dbReference type="ARBA" id="ARBA00023150"/>
    </source>
</evidence>
<dbReference type="PANTHER" id="PTHR22960:SF0">
    <property type="entry name" value="MOLYBDENUM COFACTOR BIOSYNTHESIS PROTEIN 1"/>
    <property type="match status" value="1"/>
</dbReference>
<dbReference type="EC" id="4.1.99.22" evidence="1 10"/>
<dbReference type="PANTHER" id="PTHR22960">
    <property type="entry name" value="MOLYBDOPTERIN COFACTOR SYNTHESIS PROTEIN A"/>
    <property type="match status" value="1"/>
</dbReference>
<gene>
    <name evidence="10 12" type="primary">moaA</name>
    <name evidence="12" type="ORF">KS419_12765</name>
</gene>
<proteinExistence type="inferred from homology"/>
<keyword evidence="2 10" id="KW-0004">4Fe-4S</keyword>
<keyword evidence="5 10" id="KW-0408">Iron</keyword>
<evidence type="ECO:0000313" key="12">
    <source>
        <dbReference type="EMBL" id="MBU9712615.1"/>
    </source>
</evidence>
<dbReference type="Proteomes" id="UP000784880">
    <property type="component" value="Unassembled WGS sequence"/>
</dbReference>
<comment type="function">
    <text evidence="10">Catalyzes the cyclization of GTP to (8S)-3',8-cyclo-7,8-dihydroguanosine 5'-triphosphate.</text>
</comment>
<evidence type="ECO:0000313" key="13">
    <source>
        <dbReference type="Proteomes" id="UP000784880"/>
    </source>
</evidence>
<dbReference type="SFLD" id="SFLDG01386">
    <property type="entry name" value="main_SPASM_domain-containing"/>
    <property type="match status" value="1"/>
</dbReference>
<dbReference type="EMBL" id="JAHQCS010000105">
    <property type="protein sequence ID" value="MBU9712615.1"/>
    <property type="molecule type" value="Genomic_DNA"/>
</dbReference>
<evidence type="ECO:0000256" key="5">
    <source>
        <dbReference type="ARBA" id="ARBA00023004"/>
    </source>
</evidence>
<evidence type="ECO:0000256" key="3">
    <source>
        <dbReference type="ARBA" id="ARBA00022691"/>
    </source>
</evidence>
<evidence type="ECO:0000259" key="11">
    <source>
        <dbReference type="PROSITE" id="PS51918"/>
    </source>
</evidence>
<dbReference type="InterPro" id="IPR040064">
    <property type="entry name" value="MoaA-like"/>
</dbReference>
<keyword evidence="6 10" id="KW-0411">Iron-sulfur</keyword>
<dbReference type="InterPro" id="IPR050105">
    <property type="entry name" value="MoCo_biosynth_MoaA/MoaC"/>
</dbReference>
<keyword evidence="13" id="KW-1185">Reference proteome</keyword>
<evidence type="ECO:0000256" key="2">
    <source>
        <dbReference type="ARBA" id="ARBA00022485"/>
    </source>
</evidence>
<comment type="subunit">
    <text evidence="10">Monomer and homodimer.</text>
</comment>
<keyword evidence="8 10" id="KW-0456">Lyase</keyword>
<evidence type="ECO:0000256" key="4">
    <source>
        <dbReference type="ARBA" id="ARBA00022723"/>
    </source>
</evidence>
<dbReference type="NCBIfam" id="TIGR02666">
    <property type="entry name" value="moaA"/>
    <property type="match status" value="1"/>
</dbReference>
<comment type="pathway">
    <text evidence="10">Cofactor biosynthesis; molybdopterin biosynthesis.</text>
</comment>
<accession>A0ABS6JG14</accession>
<feature type="binding site" evidence="10">
    <location>
        <position position="27"/>
    </location>
    <ligand>
        <name>[4Fe-4S] cluster</name>
        <dbReference type="ChEBI" id="CHEBI:49883"/>
        <label>1</label>
        <note>4Fe-4S-S-AdoMet</note>
    </ligand>
</feature>
<feature type="binding site" evidence="10">
    <location>
        <position position="200"/>
    </location>
    <ligand>
        <name>S-adenosyl-L-methionine</name>
        <dbReference type="ChEBI" id="CHEBI:59789"/>
    </ligand>
</feature>
<feature type="binding site" evidence="10">
    <location>
        <position position="78"/>
    </location>
    <ligand>
        <name>S-adenosyl-L-methionine</name>
        <dbReference type="ChEBI" id="CHEBI:59789"/>
    </ligand>
</feature>
<keyword evidence="7 10" id="KW-0501">Molybdenum cofactor biosynthesis</keyword>
<dbReference type="InterPro" id="IPR007197">
    <property type="entry name" value="rSAM"/>
</dbReference>
<dbReference type="HAMAP" id="MF_01225_B">
    <property type="entry name" value="MoaA_B"/>
    <property type="match status" value="1"/>
</dbReference>
<evidence type="ECO:0000256" key="9">
    <source>
        <dbReference type="ARBA" id="ARBA00048697"/>
    </source>
</evidence>
<dbReference type="SFLD" id="SFLDG01067">
    <property type="entry name" value="SPASM/twitch_domain_containing"/>
    <property type="match status" value="1"/>
</dbReference>
<feature type="binding site" evidence="10">
    <location>
        <position position="33"/>
    </location>
    <ligand>
        <name>S-adenosyl-L-methionine</name>
        <dbReference type="ChEBI" id="CHEBI:59789"/>
    </ligand>
</feature>
<organism evidence="12 13">
    <name type="scientific">Evansella tamaricis</name>
    <dbReference type="NCBI Taxonomy" id="2069301"/>
    <lineage>
        <taxon>Bacteria</taxon>
        <taxon>Bacillati</taxon>
        <taxon>Bacillota</taxon>
        <taxon>Bacilli</taxon>
        <taxon>Bacillales</taxon>
        <taxon>Bacillaceae</taxon>
        <taxon>Evansella</taxon>
    </lineage>
</organism>
<keyword evidence="10" id="KW-0342">GTP-binding</keyword>
<feature type="binding site" evidence="10">
    <location>
        <position position="166"/>
    </location>
    <ligand>
        <name>GTP</name>
        <dbReference type="ChEBI" id="CHEBI:37565"/>
    </ligand>
</feature>
<feature type="binding site" evidence="10">
    <location>
        <position position="281"/>
    </location>
    <ligand>
        <name>[4Fe-4S] cluster</name>
        <dbReference type="ChEBI" id="CHEBI:49883"/>
        <label>2</label>
        <note>4Fe-4S-substrate</note>
    </ligand>
</feature>
<evidence type="ECO:0000256" key="6">
    <source>
        <dbReference type="ARBA" id="ARBA00023014"/>
    </source>
</evidence>
<protein>
    <recommendedName>
        <fullName evidence="1 10">GTP 3',8-cyclase</fullName>
        <ecNumber evidence="1 10">4.1.99.22</ecNumber>
    </recommendedName>
    <alternativeName>
        <fullName evidence="10">Molybdenum cofactor biosynthesis protein A</fullName>
    </alternativeName>
</protein>
<dbReference type="InterPro" id="IPR010505">
    <property type="entry name" value="MoaA_twitch"/>
</dbReference>
<keyword evidence="3 10" id="KW-0949">S-adenosyl-L-methionine</keyword>
<keyword evidence="4 10" id="KW-0479">Metal-binding</keyword>
<evidence type="ECO:0000256" key="1">
    <source>
        <dbReference type="ARBA" id="ARBA00012167"/>
    </source>
</evidence>
<feature type="binding site" evidence="10">
    <location>
        <position position="129"/>
    </location>
    <ligand>
        <name>S-adenosyl-L-methionine</name>
        <dbReference type="ChEBI" id="CHEBI:59789"/>
    </ligand>
</feature>
<dbReference type="InterPro" id="IPR000385">
    <property type="entry name" value="MoaA_NifB_PqqE_Fe-S-bd_CS"/>
</dbReference>
<sequence length="341" mass="38516">MNANSTLVTDKLSRPIKDLRISVTDQCNFRCSYCMTAELFGPDFPFLQQKELLSFDEITQIVEQFAKLGVEKLRITGGEPLLRKGLANLIRELNRIHGIKDIALTTNGVFLPKQLQKLKESGLKRINVSLDAIDDHVFRRMNGRNISTEPVLKGIKEAMDAGLPVKINAVIKKGVNDSQIIPMAKYFKDTPVILRFIEFMDVGNTNGWSYQSVVTKKEIISEINRFFPLEPVNKNYQSEVADRYRYLDGGGEIGVISSVSDSFCGNCTRARLSADGKLFTCLFAQKGHDLKKLLRNEKLSPKQLLMELQNIWGKRSDRYSEERGKNPISIADKIEMSYIGG</sequence>
<dbReference type="SMART" id="SM00729">
    <property type="entry name" value="Elp3"/>
    <property type="match status" value="1"/>
</dbReference>
<feature type="binding site" evidence="10">
    <location>
        <position position="264"/>
    </location>
    <ligand>
        <name>[4Fe-4S] cluster</name>
        <dbReference type="ChEBI" id="CHEBI:49883"/>
        <label>2</label>
        <note>4Fe-4S-substrate</note>
    </ligand>
</feature>
<name>A0ABS6JG14_9BACI</name>
<feature type="binding site" evidence="10">
    <location>
        <position position="34"/>
    </location>
    <ligand>
        <name>[4Fe-4S] cluster</name>
        <dbReference type="ChEBI" id="CHEBI:49883"/>
        <label>1</label>
        <note>4Fe-4S-S-AdoMet</note>
    </ligand>
</feature>
<evidence type="ECO:0000256" key="8">
    <source>
        <dbReference type="ARBA" id="ARBA00023239"/>
    </source>
</evidence>
<dbReference type="PROSITE" id="PS51918">
    <property type="entry name" value="RADICAL_SAM"/>
    <property type="match status" value="1"/>
</dbReference>
<feature type="domain" description="Radical SAM core" evidence="11">
    <location>
        <begin position="11"/>
        <end position="230"/>
    </location>
</feature>
<dbReference type="GO" id="GO:0061798">
    <property type="term" value="F:GTP 3',8'-cyclase activity"/>
    <property type="evidence" value="ECO:0007669"/>
    <property type="project" value="UniProtKB-EC"/>
</dbReference>